<evidence type="ECO:0000313" key="6">
    <source>
        <dbReference type="EMBL" id="OAL62720.1"/>
    </source>
</evidence>
<feature type="region of interest" description="Disordered" evidence="4">
    <location>
        <begin position="80"/>
        <end position="114"/>
    </location>
</feature>
<reference evidence="6 7" key="1">
    <citation type="submission" date="2016-05" db="EMBL/GenBank/DDBJ databases">
        <title>Genome sequencing of Trichophyton rubrum CMCC(F)T1i isolated from hair.</title>
        <authorList>
            <person name="Zhan P."/>
            <person name="Tao Y."/>
            <person name="Liu W."/>
        </authorList>
    </citation>
    <scope>NUCLEOTIDE SEQUENCE [LARGE SCALE GENOMIC DNA]</scope>
    <source>
        <strain evidence="7">CMCC(F)T1i</strain>
    </source>
</reference>
<dbReference type="AlphaFoldDB" id="A0A178ERN2"/>
<dbReference type="InterPro" id="IPR050936">
    <property type="entry name" value="AP-1-like"/>
</dbReference>
<evidence type="ECO:0000256" key="2">
    <source>
        <dbReference type="ARBA" id="ARBA00023242"/>
    </source>
</evidence>
<evidence type="ECO:0000259" key="5">
    <source>
        <dbReference type="PROSITE" id="PS50217"/>
    </source>
</evidence>
<dbReference type="SMART" id="SM00338">
    <property type="entry name" value="BRLZ"/>
    <property type="match status" value="1"/>
</dbReference>
<dbReference type="PROSITE" id="PS50217">
    <property type="entry name" value="BZIP"/>
    <property type="match status" value="1"/>
</dbReference>
<dbReference type="PANTHER" id="PTHR40621:SF6">
    <property type="entry name" value="AP-1-LIKE TRANSCRIPTION FACTOR YAP1-RELATED"/>
    <property type="match status" value="1"/>
</dbReference>
<feature type="coiled-coil region" evidence="3">
    <location>
        <begin position="118"/>
        <end position="166"/>
    </location>
</feature>
<proteinExistence type="predicted"/>
<dbReference type="Proteomes" id="UP000243015">
    <property type="component" value="Unassembled WGS sequence"/>
</dbReference>
<dbReference type="SUPFAM" id="SSF57959">
    <property type="entry name" value="Leucine zipper domain"/>
    <property type="match status" value="1"/>
</dbReference>
<gene>
    <name evidence="6" type="ORF">A7C99_5104</name>
</gene>
<dbReference type="Pfam" id="PF00170">
    <property type="entry name" value="bZIP_1"/>
    <property type="match status" value="1"/>
</dbReference>
<dbReference type="VEuPathDB" id="FungiDB:TERG_01357"/>
<name>A0A178ERN2_TRIRU</name>
<organism evidence="6 7">
    <name type="scientific">Trichophyton rubrum</name>
    <name type="common">Athlete's foot fungus</name>
    <name type="synonym">Epidermophyton rubrum</name>
    <dbReference type="NCBI Taxonomy" id="5551"/>
    <lineage>
        <taxon>Eukaryota</taxon>
        <taxon>Fungi</taxon>
        <taxon>Dikarya</taxon>
        <taxon>Ascomycota</taxon>
        <taxon>Pezizomycotina</taxon>
        <taxon>Eurotiomycetes</taxon>
        <taxon>Eurotiomycetidae</taxon>
        <taxon>Onygenales</taxon>
        <taxon>Arthrodermataceae</taxon>
        <taxon>Trichophyton</taxon>
    </lineage>
</organism>
<evidence type="ECO:0000256" key="1">
    <source>
        <dbReference type="ARBA" id="ARBA00004123"/>
    </source>
</evidence>
<keyword evidence="2" id="KW-0539">Nucleus</keyword>
<feature type="compositionally biased region" description="Low complexity" evidence="4">
    <location>
        <begin position="25"/>
        <end position="38"/>
    </location>
</feature>
<dbReference type="Gene3D" id="1.20.5.170">
    <property type="match status" value="1"/>
</dbReference>
<dbReference type="GO" id="GO:0090575">
    <property type="term" value="C:RNA polymerase II transcription regulator complex"/>
    <property type="evidence" value="ECO:0007669"/>
    <property type="project" value="TreeGrafter"/>
</dbReference>
<dbReference type="PROSITE" id="PS00036">
    <property type="entry name" value="BZIP_BASIC"/>
    <property type="match status" value="1"/>
</dbReference>
<evidence type="ECO:0000313" key="7">
    <source>
        <dbReference type="Proteomes" id="UP000243015"/>
    </source>
</evidence>
<sequence length="234" mass="26430">MAFYEALPSLPNINTYAYPIAPQPYESQSESYSESSSPDTYHMRQSVSPSEPSPYVISYGSPQIPFYPAQEKIPLEYIDSTSLDNGDQRERRSTQKGPVTSMHLRRRAQNRASQRAFRERKEKHVKGLESQLHALHEQHQSLLQSYNSQANEVESLRKKVQELMKLPNNVHNVQFTDPSTSPVCTSSASASQVFTTPNKYEIATFPASSYPTPTPEPYYDKSIHTTVATTPPLT</sequence>
<evidence type="ECO:0000256" key="3">
    <source>
        <dbReference type="SAM" id="Coils"/>
    </source>
</evidence>
<comment type="subcellular location">
    <subcellularLocation>
        <location evidence="1">Nucleus</location>
    </subcellularLocation>
</comment>
<dbReference type="GO" id="GO:0000976">
    <property type="term" value="F:transcription cis-regulatory region binding"/>
    <property type="evidence" value="ECO:0007669"/>
    <property type="project" value="InterPro"/>
</dbReference>
<accession>A0A178ERN2</accession>
<dbReference type="InterPro" id="IPR004827">
    <property type="entry name" value="bZIP"/>
</dbReference>
<comment type="caution">
    <text evidence="6">The sequence shown here is derived from an EMBL/GenBank/DDBJ whole genome shotgun (WGS) entry which is preliminary data.</text>
</comment>
<keyword evidence="3" id="KW-0175">Coiled coil</keyword>
<feature type="domain" description="BZIP" evidence="5">
    <location>
        <begin position="105"/>
        <end position="163"/>
    </location>
</feature>
<protein>
    <recommendedName>
        <fullName evidence="5">BZIP domain-containing protein</fullName>
    </recommendedName>
</protein>
<dbReference type="PANTHER" id="PTHR40621">
    <property type="entry name" value="TRANSCRIPTION FACTOR KAPC-RELATED"/>
    <property type="match status" value="1"/>
</dbReference>
<dbReference type="EMBL" id="LHPM01000018">
    <property type="protein sequence ID" value="OAL62720.1"/>
    <property type="molecule type" value="Genomic_DNA"/>
</dbReference>
<dbReference type="GO" id="GO:0001228">
    <property type="term" value="F:DNA-binding transcription activator activity, RNA polymerase II-specific"/>
    <property type="evidence" value="ECO:0007669"/>
    <property type="project" value="TreeGrafter"/>
</dbReference>
<feature type="region of interest" description="Disordered" evidence="4">
    <location>
        <begin position="25"/>
        <end position="61"/>
    </location>
</feature>
<dbReference type="InterPro" id="IPR046347">
    <property type="entry name" value="bZIP_sf"/>
</dbReference>
<dbReference type="CDD" id="cd14688">
    <property type="entry name" value="bZIP_YAP"/>
    <property type="match status" value="1"/>
</dbReference>
<evidence type="ECO:0000256" key="4">
    <source>
        <dbReference type="SAM" id="MobiDB-lite"/>
    </source>
</evidence>